<organism evidence="2 3">
    <name type="scientific">Acrocarpospora pleiomorpha</name>
    <dbReference type="NCBI Taxonomy" id="90975"/>
    <lineage>
        <taxon>Bacteria</taxon>
        <taxon>Bacillati</taxon>
        <taxon>Actinomycetota</taxon>
        <taxon>Actinomycetes</taxon>
        <taxon>Streptosporangiales</taxon>
        <taxon>Streptosporangiaceae</taxon>
        <taxon>Acrocarpospora</taxon>
    </lineage>
</organism>
<dbReference type="PROSITE" id="PS50943">
    <property type="entry name" value="HTH_CROC1"/>
    <property type="match status" value="1"/>
</dbReference>
<evidence type="ECO:0000259" key="1">
    <source>
        <dbReference type="PROSITE" id="PS50943"/>
    </source>
</evidence>
<dbReference type="GO" id="GO:0003677">
    <property type="term" value="F:DNA binding"/>
    <property type="evidence" value="ECO:0007669"/>
    <property type="project" value="InterPro"/>
</dbReference>
<dbReference type="RefSeq" id="WP_155351516.1">
    <property type="nucleotide sequence ID" value="NZ_BAAAHM010000003.1"/>
</dbReference>
<dbReference type="SUPFAM" id="SSF47413">
    <property type="entry name" value="lambda repressor-like DNA-binding domains"/>
    <property type="match status" value="1"/>
</dbReference>
<keyword evidence="3" id="KW-1185">Reference proteome</keyword>
<evidence type="ECO:0000313" key="3">
    <source>
        <dbReference type="Proteomes" id="UP000377595"/>
    </source>
</evidence>
<comment type="caution">
    <text evidence="2">The sequence shown here is derived from an EMBL/GenBank/DDBJ whole genome shotgun (WGS) entry which is preliminary data.</text>
</comment>
<proteinExistence type="predicted"/>
<sequence>MDDSSESPLRALGVELRRILATKGWTTQAFATRAGLSRTIVSQALNGSKVPTIRTVTRLAQALRTDVEALLALRDQAEREAARPKTAPEAGQFILDVGSVEDPNMWIPAGEVRFTVSNGGTQSLKLTSLILRVINRVSLMETLGLVTAAPVDEYFLHARITPDTTSVELLDRHHVLAAGETDGFLLKIDGPEGYVLELDLLACWHELGAGERRTAASTSFAINFPAQSAAGLLSVIRRMREAAGED</sequence>
<accession>A0A5M3Y0R3</accession>
<dbReference type="AlphaFoldDB" id="A0A5M3Y0R3"/>
<feature type="domain" description="HTH cro/C1-type" evidence="1">
    <location>
        <begin position="16"/>
        <end position="70"/>
    </location>
</feature>
<reference evidence="2 3" key="1">
    <citation type="submission" date="2019-10" db="EMBL/GenBank/DDBJ databases">
        <title>Whole genome shotgun sequence of Acrocarpospora pleiomorpha NBRC 16267.</title>
        <authorList>
            <person name="Ichikawa N."/>
            <person name="Kimura A."/>
            <person name="Kitahashi Y."/>
            <person name="Komaki H."/>
            <person name="Oguchi A."/>
        </authorList>
    </citation>
    <scope>NUCLEOTIDE SEQUENCE [LARGE SCALE GENOMIC DNA]</scope>
    <source>
        <strain evidence="2 3">NBRC 16267</strain>
    </source>
</reference>
<dbReference type="InterPro" id="IPR001387">
    <property type="entry name" value="Cro/C1-type_HTH"/>
</dbReference>
<gene>
    <name evidence="2" type="ORF">Aple_097290</name>
</gene>
<dbReference type="SMART" id="SM00530">
    <property type="entry name" value="HTH_XRE"/>
    <property type="match status" value="1"/>
</dbReference>
<dbReference type="OrthoDB" id="135105at2"/>
<dbReference type="EMBL" id="BLAF01000099">
    <property type="protein sequence ID" value="GES26830.1"/>
    <property type="molecule type" value="Genomic_DNA"/>
</dbReference>
<dbReference type="InterPro" id="IPR010982">
    <property type="entry name" value="Lambda_DNA-bd_dom_sf"/>
</dbReference>
<dbReference type="CDD" id="cd00093">
    <property type="entry name" value="HTH_XRE"/>
    <property type="match status" value="1"/>
</dbReference>
<dbReference type="Gene3D" id="1.10.260.40">
    <property type="entry name" value="lambda repressor-like DNA-binding domains"/>
    <property type="match status" value="1"/>
</dbReference>
<name>A0A5M3Y0R3_9ACTN</name>
<dbReference type="Pfam" id="PF13560">
    <property type="entry name" value="HTH_31"/>
    <property type="match status" value="1"/>
</dbReference>
<protein>
    <recommendedName>
        <fullName evidence="1">HTH cro/C1-type domain-containing protein</fullName>
    </recommendedName>
</protein>
<dbReference type="Proteomes" id="UP000377595">
    <property type="component" value="Unassembled WGS sequence"/>
</dbReference>
<evidence type="ECO:0000313" key="2">
    <source>
        <dbReference type="EMBL" id="GES26830.1"/>
    </source>
</evidence>